<evidence type="ECO:0000256" key="1">
    <source>
        <dbReference type="ARBA" id="ARBA00022723"/>
    </source>
</evidence>
<dbReference type="AlphaFoldDB" id="A0A0G0BWK4"/>
<keyword evidence="1" id="KW-0479">Metal-binding</keyword>
<dbReference type="GO" id="GO:0046872">
    <property type="term" value="F:metal ion binding"/>
    <property type="evidence" value="ECO:0007669"/>
    <property type="project" value="UniProtKB-KW"/>
</dbReference>
<evidence type="ECO:0000259" key="3">
    <source>
        <dbReference type="PROSITE" id="PS51677"/>
    </source>
</evidence>
<dbReference type="InterPro" id="IPR050248">
    <property type="entry name" value="Polysacc_deacetylase_ArnD"/>
</dbReference>
<sequence>VKRINSAGHEIFNHTYSHPNLTTISDVQIKEEFEKTETIISQLIGKSTKPFFRPPYGSRNLHVREFSASLGYQDVYWSIDALDWKESTGTTAQDVKDRILNNLAPGNIYLMHIGDNLTGQVLDSVIQEINSRGYSILSLYKAVTTYQ</sequence>
<dbReference type="Gene3D" id="3.20.20.370">
    <property type="entry name" value="Glycoside hydrolase/deacetylase"/>
    <property type="match status" value="1"/>
</dbReference>
<evidence type="ECO:0000313" key="4">
    <source>
        <dbReference type="EMBL" id="KKP43270.1"/>
    </source>
</evidence>
<reference evidence="4 5" key="1">
    <citation type="journal article" date="2015" name="Nature">
        <title>rRNA introns, odd ribosomes, and small enigmatic genomes across a large radiation of phyla.</title>
        <authorList>
            <person name="Brown C.T."/>
            <person name="Hug L.A."/>
            <person name="Thomas B.C."/>
            <person name="Sharon I."/>
            <person name="Castelle C.J."/>
            <person name="Singh A."/>
            <person name="Wilkins M.J."/>
            <person name="Williams K.H."/>
            <person name="Banfield J.F."/>
        </authorList>
    </citation>
    <scope>NUCLEOTIDE SEQUENCE [LARGE SCALE GENOMIC DNA]</scope>
</reference>
<dbReference type="EMBL" id="LBOV01000019">
    <property type="protein sequence ID" value="KKP43270.1"/>
    <property type="molecule type" value="Genomic_DNA"/>
</dbReference>
<dbReference type="PANTHER" id="PTHR10587:SF133">
    <property type="entry name" value="CHITIN DEACETYLASE 1-RELATED"/>
    <property type="match status" value="1"/>
</dbReference>
<protein>
    <submittedName>
        <fullName evidence="4">Polysaccharide deacetylase</fullName>
    </submittedName>
</protein>
<comment type="caution">
    <text evidence="4">The sequence shown here is derived from an EMBL/GenBank/DDBJ whole genome shotgun (WGS) entry which is preliminary data.</text>
</comment>
<dbReference type="PANTHER" id="PTHR10587">
    <property type="entry name" value="GLYCOSYL TRANSFERASE-RELATED"/>
    <property type="match status" value="1"/>
</dbReference>
<dbReference type="InterPro" id="IPR011330">
    <property type="entry name" value="Glyco_hydro/deAcase_b/a-brl"/>
</dbReference>
<dbReference type="InterPro" id="IPR002509">
    <property type="entry name" value="NODB_dom"/>
</dbReference>
<dbReference type="PROSITE" id="PS51677">
    <property type="entry name" value="NODB"/>
    <property type="match status" value="1"/>
</dbReference>
<dbReference type="GO" id="GO:0016020">
    <property type="term" value="C:membrane"/>
    <property type="evidence" value="ECO:0007669"/>
    <property type="project" value="TreeGrafter"/>
</dbReference>
<gene>
    <name evidence="4" type="ORF">UR34_C0019G0012</name>
</gene>
<dbReference type="Pfam" id="PF01522">
    <property type="entry name" value="Polysacc_deac_1"/>
    <property type="match status" value="1"/>
</dbReference>
<evidence type="ECO:0000256" key="2">
    <source>
        <dbReference type="ARBA" id="ARBA00022801"/>
    </source>
</evidence>
<feature type="non-terminal residue" evidence="4">
    <location>
        <position position="1"/>
    </location>
</feature>
<name>A0A0G0BWK4_9BACT</name>
<keyword evidence="2" id="KW-0378">Hydrolase</keyword>
<accession>A0A0G0BWK4</accession>
<feature type="domain" description="NodB homology" evidence="3">
    <location>
        <begin position="1"/>
        <end position="137"/>
    </location>
</feature>
<dbReference type="GO" id="GO:0016810">
    <property type="term" value="F:hydrolase activity, acting on carbon-nitrogen (but not peptide) bonds"/>
    <property type="evidence" value="ECO:0007669"/>
    <property type="project" value="InterPro"/>
</dbReference>
<organism evidence="4 5">
    <name type="scientific">candidate division WS6 bacterium GW2011_GWC1_33_20</name>
    <dbReference type="NCBI Taxonomy" id="1619089"/>
    <lineage>
        <taxon>Bacteria</taxon>
        <taxon>Candidatus Dojkabacteria</taxon>
    </lineage>
</organism>
<dbReference type="CDD" id="cd10917">
    <property type="entry name" value="CE4_NodB_like_6s_7s"/>
    <property type="match status" value="1"/>
</dbReference>
<dbReference type="GO" id="GO:0005975">
    <property type="term" value="P:carbohydrate metabolic process"/>
    <property type="evidence" value="ECO:0007669"/>
    <property type="project" value="InterPro"/>
</dbReference>
<evidence type="ECO:0000313" key="5">
    <source>
        <dbReference type="Proteomes" id="UP000034302"/>
    </source>
</evidence>
<proteinExistence type="predicted"/>
<dbReference type="Proteomes" id="UP000034302">
    <property type="component" value="Unassembled WGS sequence"/>
</dbReference>
<dbReference type="SUPFAM" id="SSF88713">
    <property type="entry name" value="Glycoside hydrolase/deacetylase"/>
    <property type="match status" value="1"/>
</dbReference>